<comment type="caution">
    <text evidence="5">The sequence shown here is derived from an EMBL/GenBank/DDBJ whole genome shotgun (WGS) entry which is preliminary data.</text>
</comment>
<dbReference type="GO" id="GO:0005965">
    <property type="term" value="C:protein farnesyltransferase complex"/>
    <property type="evidence" value="ECO:0007669"/>
    <property type="project" value="TreeGrafter"/>
</dbReference>
<evidence type="ECO:0000256" key="3">
    <source>
        <dbReference type="ARBA" id="ARBA00022679"/>
    </source>
</evidence>
<name>A0AAN7M8C9_TRANT</name>
<organism evidence="5 6">
    <name type="scientific">Trapa natans</name>
    <name type="common">Water chestnut</name>
    <dbReference type="NCBI Taxonomy" id="22666"/>
    <lineage>
        <taxon>Eukaryota</taxon>
        <taxon>Viridiplantae</taxon>
        <taxon>Streptophyta</taxon>
        <taxon>Embryophyta</taxon>
        <taxon>Tracheophyta</taxon>
        <taxon>Spermatophyta</taxon>
        <taxon>Magnoliopsida</taxon>
        <taxon>eudicotyledons</taxon>
        <taxon>Gunneridae</taxon>
        <taxon>Pentapetalae</taxon>
        <taxon>rosids</taxon>
        <taxon>malvids</taxon>
        <taxon>Myrtales</taxon>
        <taxon>Lythraceae</taxon>
        <taxon>Trapa</taxon>
    </lineage>
</organism>
<keyword evidence="6" id="KW-1185">Reference proteome</keyword>
<sequence length="408" mass="47661">MADRVHLEEESCGLLLELEHILDSDPLIDEVGFIHPTQLAALIGVVDCDSSGDLDTLKFFNRDHKLGISTQILFPLYKQAKIIFFDEIERYKKQTGISGIWGDETSLQRCKSTLDELEIGVMKHSKVLLLLSADLATAWNSRRAIVLKKDTLSMYMDELRLSELILSYSAKSDQAWSHRRWVIKRIVGKLPNLQEVIGKESKLVERIAERSKMNYRAWNHRCWLVSYMTGEQVVYELKNSRVWAGLHVADSSCFHYRRRLMMRMLEDFCAKNASVSVGSSSEIYDIWKEELEWNKLLIKRYIGREALWLYRRFLSLHWLRDFMTQLDSVIFLDDELHLLHSCSIIPDSDFDDFQAQAMYSTTYILWLARQLSRSHAIVLRQKLQVGDMKDLLNSVCPQRSFFCDMLEE</sequence>
<dbReference type="Gene3D" id="1.25.40.120">
    <property type="entry name" value="Protein prenylyltransferase"/>
    <property type="match status" value="1"/>
</dbReference>
<evidence type="ECO:0008006" key="7">
    <source>
        <dbReference type="Google" id="ProtNLM"/>
    </source>
</evidence>
<dbReference type="AlphaFoldDB" id="A0AAN7M8C9"/>
<dbReference type="SUPFAM" id="SSF48439">
    <property type="entry name" value="Protein prenylyltransferase"/>
    <property type="match status" value="1"/>
</dbReference>
<dbReference type="Proteomes" id="UP001346149">
    <property type="component" value="Unassembled WGS sequence"/>
</dbReference>
<dbReference type="GO" id="GO:0004660">
    <property type="term" value="F:protein farnesyltransferase activity"/>
    <property type="evidence" value="ECO:0007669"/>
    <property type="project" value="TreeGrafter"/>
</dbReference>
<proteinExistence type="inferred from homology"/>
<dbReference type="Pfam" id="PF01239">
    <property type="entry name" value="PPTA"/>
    <property type="match status" value="2"/>
</dbReference>
<evidence type="ECO:0000313" key="6">
    <source>
        <dbReference type="Proteomes" id="UP001346149"/>
    </source>
</evidence>
<dbReference type="PANTHER" id="PTHR11129:SF10">
    <property type="entry name" value="PROTEIN PRENYLYLTRANSFERASE SUPERFAMILY PROTEIN"/>
    <property type="match status" value="1"/>
</dbReference>
<keyword evidence="2" id="KW-0637">Prenyltransferase</keyword>
<gene>
    <name evidence="5" type="ORF">SAY86_021241</name>
</gene>
<dbReference type="PROSITE" id="PS51147">
    <property type="entry name" value="PFTA"/>
    <property type="match status" value="1"/>
</dbReference>
<evidence type="ECO:0000256" key="2">
    <source>
        <dbReference type="ARBA" id="ARBA00022602"/>
    </source>
</evidence>
<accession>A0AAN7M8C9</accession>
<keyword evidence="4" id="KW-0677">Repeat</keyword>
<evidence type="ECO:0000256" key="4">
    <source>
        <dbReference type="ARBA" id="ARBA00022737"/>
    </source>
</evidence>
<dbReference type="GO" id="GO:0005953">
    <property type="term" value="C:CAAX-protein geranylgeranyltransferase complex"/>
    <property type="evidence" value="ECO:0007669"/>
    <property type="project" value="TreeGrafter"/>
</dbReference>
<reference evidence="5 6" key="1">
    <citation type="journal article" date="2023" name="Hortic Res">
        <title>Pangenome of water caltrop reveals structural variations and asymmetric subgenome divergence after allopolyploidization.</title>
        <authorList>
            <person name="Zhang X."/>
            <person name="Chen Y."/>
            <person name="Wang L."/>
            <person name="Yuan Y."/>
            <person name="Fang M."/>
            <person name="Shi L."/>
            <person name="Lu R."/>
            <person name="Comes H.P."/>
            <person name="Ma Y."/>
            <person name="Chen Y."/>
            <person name="Huang G."/>
            <person name="Zhou Y."/>
            <person name="Zheng Z."/>
            <person name="Qiu Y."/>
        </authorList>
    </citation>
    <scope>NUCLEOTIDE SEQUENCE [LARGE SCALE GENOMIC DNA]</scope>
    <source>
        <strain evidence="5">F231</strain>
    </source>
</reference>
<evidence type="ECO:0000256" key="1">
    <source>
        <dbReference type="ARBA" id="ARBA00006734"/>
    </source>
</evidence>
<dbReference type="EMBL" id="JAXQNO010000003">
    <property type="protein sequence ID" value="KAK4800754.1"/>
    <property type="molecule type" value="Genomic_DNA"/>
</dbReference>
<dbReference type="InterPro" id="IPR002088">
    <property type="entry name" value="Prenyl_trans_a"/>
</dbReference>
<evidence type="ECO:0000313" key="5">
    <source>
        <dbReference type="EMBL" id="KAK4800754.1"/>
    </source>
</evidence>
<dbReference type="GO" id="GO:0004662">
    <property type="term" value="F:CAAX-protein geranylgeranyltransferase activity"/>
    <property type="evidence" value="ECO:0007669"/>
    <property type="project" value="TreeGrafter"/>
</dbReference>
<comment type="similarity">
    <text evidence="1">Belongs to the protein prenyltransferase subunit alpha family.</text>
</comment>
<keyword evidence="3" id="KW-0808">Transferase</keyword>
<dbReference type="PANTHER" id="PTHR11129">
    <property type="entry name" value="PROTEIN FARNESYLTRANSFERASE ALPHA SUBUNIT/RAB GERANYLGERANYL TRANSFERASE ALPHA SUBUNIT"/>
    <property type="match status" value="1"/>
</dbReference>
<protein>
    <recommendedName>
        <fullName evidence="7">Protein prenyltransferase alpha subunit repeat-containing protein 1</fullName>
    </recommendedName>
</protein>